<dbReference type="Pfam" id="PF00076">
    <property type="entry name" value="RRM_1"/>
    <property type="match status" value="1"/>
</dbReference>
<gene>
    <name evidence="5" type="ORF">KP509_34G045800</name>
</gene>
<dbReference type="PROSITE" id="PS50102">
    <property type="entry name" value="RRM"/>
    <property type="match status" value="1"/>
</dbReference>
<feature type="region of interest" description="Disordered" evidence="3">
    <location>
        <begin position="327"/>
        <end position="354"/>
    </location>
</feature>
<name>A0A8T2QK30_CERRI</name>
<dbReference type="InterPro" id="IPR012677">
    <property type="entry name" value="Nucleotide-bd_a/b_plait_sf"/>
</dbReference>
<dbReference type="OrthoDB" id="1716214at2759"/>
<proteinExistence type="predicted"/>
<accession>A0A8T2QK30</accession>
<keyword evidence="6" id="KW-1185">Reference proteome</keyword>
<dbReference type="GO" id="GO:0008143">
    <property type="term" value="F:poly(A) binding"/>
    <property type="evidence" value="ECO:0007669"/>
    <property type="project" value="TreeGrafter"/>
</dbReference>
<feature type="compositionally biased region" description="Basic and acidic residues" evidence="3">
    <location>
        <begin position="172"/>
        <end position="194"/>
    </location>
</feature>
<dbReference type="AlphaFoldDB" id="A0A8T2QK30"/>
<feature type="compositionally biased region" description="Low complexity" evidence="3">
    <location>
        <begin position="333"/>
        <end position="345"/>
    </location>
</feature>
<organism evidence="5 6">
    <name type="scientific">Ceratopteris richardii</name>
    <name type="common">Triangle waterfern</name>
    <dbReference type="NCBI Taxonomy" id="49495"/>
    <lineage>
        <taxon>Eukaryota</taxon>
        <taxon>Viridiplantae</taxon>
        <taxon>Streptophyta</taxon>
        <taxon>Embryophyta</taxon>
        <taxon>Tracheophyta</taxon>
        <taxon>Polypodiopsida</taxon>
        <taxon>Polypodiidae</taxon>
        <taxon>Polypodiales</taxon>
        <taxon>Pteridineae</taxon>
        <taxon>Pteridaceae</taxon>
        <taxon>Parkerioideae</taxon>
        <taxon>Ceratopteris</taxon>
    </lineage>
</organism>
<sequence length="595" mass="65529">MTTVNAPCSTYAHAGDVEIENIHGAAAGGSIVLEQMDNEIIREPLSYSKNTKKSLTSKESESQTESEKCLHASTSSGLDLCSVQPSRGLISRPAKRACSVDSSLHSEKVAPEKKKAIRYNGASIRLFQSALQEAQTKPREPKFMMAVKAAADAAEDVIKLCSMNGNFCLRSDKPSTRANKSKDEIYSDDSEKSIGPRPIKQHSTDQSHKKPRIGHDNQLCMDSRGSDGNILSDVKSDCHHEERTTRIREDFVDYHDAEGKGTKARHGNKQINEDVRTKDNCRENDKVSRLANPRQKFTTTCTNLSATPKPDGHQYAGNKRTFSDFVSQNQPHNNTINTTDTNTVNGDKNSNDGPGEFLVVEDSSFFHEHAPSMTAANAELHQDAINKLLKPAEAGQEITKLTPSSVSTGDVPQLRNLDKVISRVIFVTNIHFNASKESVMDHFSSCGEINRILMLTDGVTGRPKGSAYIQYKTSNAADSAIALNGSCFYSRALKVVRKGATVAKEKTNQFIRPALVSGHALELHPQAKVHRSSAYPLPGGFPPAMPRPHRSLQWRRDATSNTLQYMKMDSKVQILLEHGLHSQLYMNPRSPPGRP</sequence>
<dbReference type="PANTHER" id="PTHR23236">
    <property type="entry name" value="EUKARYOTIC TRANSLATION INITIATION FACTOR 4B/4H"/>
    <property type="match status" value="1"/>
</dbReference>
<evidence type="ECO:0000256" key="2">
    <source>
        <dbReference type="PROSITE-ProRule" id="PRU00176"/>
    </source>
</evidence>
<reference evidence="5" key="1">
    <citation type="submission" date="2021-08" db="EMBL/GenBank/DDBJ databases">
        <title>WGS assembly of Ceratopteris richardii.</title>
        <authorList>
            <person name="Marchant D.B."/>
            <person name="Chen G."/>
            <person name="Jenkins J."/>
            <person name="Shu S."/>
            <person name="Leebens-Mack J."/>
            <person name="Grimwood J."/>
            <person name="Schmutz J."/>
            <person name="Soltis P."/>
            <person name="Soltis D."/>
            <person name="Chen Z.-H."/>
        </authorList>
    </citation>
    <scope>NUCLEOTIDE SEQUENCE</scope>
    <source>
        <strain evidence="5">Whitten #5841</strain>
        <tissue evidence="5">Leaf</tissue>
    </source>
</reference>
<dbReference type="InterPro" id="IPR000504">
    <property type="entry name" value="RRM_dom"/>
</dbReference>
<dbReference type="InterPro" id="IPR035979">
    <property type="entry name" value="RBD_domain_sf"/>
</dbReference>
<keyword evidence="1 2" id="KW-0694">RNA-binding</keyword>
<feature type="region of interest" description="Disordered" evidence="3">
    <location>
        <begin position="172"/>
        <end position="225"/>
    </location>
</feature>
<protein>
    <recommendedName>
        <fullName evidence="4">RRM domain-containing protein</fullName>
    </recommendedName>
</protein>
<evidence type="ECO:0000256" key="3">
    <source>
        <dbReference type="SAM" id="MobiDB-lite"/>
    </source>
</evidence>
<dbReference type="EMBL" id="CM035439">
    <property type="protein sequence ID" value="KAH7284259.1"/>
    <property type="molecule type" value="Genomic_DNA"/>
</dbReference>
<evidence type="ECO:0000313" key="5">
    <source>
        <dbReference type="EMBL" id="KAH7284259.1"/>
    </source>
</evidence>
<dbReference type="Gene3D" id="3.30.70.330">
    <property type="match status" value="1"/>
</dbReference>
<feature type="domain" description="RRM" evidence="4">
    <location>
        <begin position="423"/>
        <end position="500"/>
    </location>
</feature>
<dbReference type="SUPFAM" id="SSF54928">
    <property type="entry name" value="RNA-binding domain, RBD"/>
    <property type="match status" value="1"/>
</dbReference>
<dbReference type="Proteomes" id="UP000825935">
    <property type="component" value="Chromosome 34"/>
</dbReference>
<dbReference type="SMART" id="SM00360">
    <property type="entry name" value="RRM"/>
    <property type="match status" value="1"/>
</dbReference>
<dbReference type="PANTHER" id="PTHR23236:SF107">
    <property type="entry name" value="BNAA04G14290D PROTEIN"/>
    <property type="match status" value="1"/>
</dbReference>
<evidence type="ECO:0000256" key="1">
    <source>
        <dbReference type="ARBA" id="ARBA00022884"/>
    </source>
</evidence>
<comment type="caution">
    <text evidence="5">The sequence shown here is derived from an EMBL/GenBank/DDBJ whole genome shotgun (WGS) entry which is preliminary data.</text>
</comment>
<evidence type="ECO:0000259" key="4">
    <source>
        <dbReference type="PROSITE" id="PS50102"/>
    </source>
</evidence>
<evidence type="ECO:0000313" key="6">
    <source>
        <dbReference type="Proteomes" id="UP000825935"/>
    </source>
</evidence>